<dbReference type="InterPro" id="IPR036390">
    <property type="entry name" value="WH_DNA-bd_sf"/>
</dbReference>
<evidence type="ECO:0000256" key="1">
    <source>
        <dbReference type="ARBA" id="ARBA00023015"/>
    </source>
</evidence>
<reference evidence="6" key="1">
    <citation type="journal article" date="2019" name="Int. J. Syst. Evol. Microbiol.">
        <title>The Global Catalogue of Microorganisms (GCM) 10K type strain sequencing project: providing services to taxonomists for standard genome sequencing and annotation.</title>
        <authorList>
            <consortium name="The Broad Institute Genomics Platform"/>
            <consortium name="The Broad Institute Genome Sequencing Center for Infectious Disease"/>
            <person name="Wu L."/>
            <person name="Ma J."/>
        </authorList>
    </citation>
    <scope>NUCLEOTIDE SEQUENCE [LARGE SCALE GENOMIC DNA]</scope>
    <source>
        <strain evidence="6">CGMCC 1.8859</strain>
    </source>
</reference>
<dbReference type="Gene3D" id="1.10.10.10">
    <property type="entry name" value="Winged helix-like DNA-binding domain superfamily/Winged helix DNA-binding domain"/>
    <property type="match status" value="1"/>
</dbReference>
<name>A0ABQ2PB98_9NEIS</name>
<proteinExistence type="predicted"/>
<dbReference type="EMBL" id="BMLX01000003">
    <property type="protein sequence ID" value="GGP22653.1"/>
    <property type="molecule type" value="Genomic_DNA"/>
</dbReference>
<dbReference type="PROSITE" id="PS50995">
    <property type="entry name" value="HTH_MARR_2"/>
    <property type="match status" value="1"/>
</dbReference>
<protein>
    <recommendedName>
        <fullName evidence="4">HTH marR-type domain-containing protein</fullName>
    </recommendedName>
</protein>
<dbReference type="Gene3D" id="1.10.287.100">
    <property type="match status" value="1"/>
</dbReference>
<organism evidence="5 6">
    <name type="scientific">Silvimonas iriomotensis</name>
    <dbReference type="NCBI Taxonomy" id="449662"/>
    <lineage>
        <taxon>Bacteria</taxon>
        <taxon>Pseudomonadati</taxon>
        <taxon>Pseudomonadota</taxon>
        <taxon>Betaproteobacteria</taxon>
        <taxon>Neisseriales</taxon>
        <taxon>Chitinibacteraceae</taxon>
        <taxon>Silvimonas</taxon>
    </lineage>
</organism>
<dbReference type="InterPro" id="IPR036388">
    <property type="entry name" value="WH-like_DNA-bd_sf"/>
</dbReference>
<evidence type="ECO:0000259" key="4">
    <source>
        <dbReference type="PROSITE" id="PS50995"/>
    </source>
</evidence>
<dbReference type="InterPro" id="IPR052526">
    <property type="entry name" value="HTH-type_Bedaq_tolerance"/>
</dbReference>
<comment type="caution">
    <text evidence="5">The sequence shown here is derived from an EMBL/GenBank/DDBJ whole genome shotgun (WGS) entry which is preliminary data.</text>
</comment>
<dbReference type="Pfam" id="PF12802">
    <property type="entry name" value="MarR_2"/>
    <property type="match status" value="1"/>
</dbReference>
<dbReference type="PROSITE" id="PS01117">
    <property type="entry name" value="HTH_MARR_1"/>
    <property type="match status" value="1"/>
</dbReference>
<keyword evidence="2" id="KW-0238">DNA-binding</keyword>
<dbReference type="InterPro" id="IPR023187">
    <property type="entry name" value="Tscrpt_reg_MarR-type_CS"/>
</dbReference>
<dbReference type="Proteomes" id="UP000637267">
    <property type="component" value="Unassembled WGS sequence"/>
</dbReference>
<dbReference type="InterPro" id="IPR000835">
    <property type="entry name" value="HTH_MarR-typ"/>
</dbReference>
<evidence type="ECO:0000313" key="6">
    <source>
        <dbReference type="Proteomes" id="UP000637267"/>
    </source>
</evidence>
<gene>
    <name evidence="5" type="ORF">GCM10010970_26530</name>
</gene>
<keyword evidence="3" id="KW-0804">Transcription</keyword>
<dbReference type="PANTHER" id="PTHR39515">
    <property type="entry name" value="CONSERVED PROTEIN"/>
    <property type="match status" value="1"/>
</dbReference>
<keyword evidence="6" id="KW-1185">Reference proteome</keyword>
<keyword evidence="1" id="KW-0805">Transcription regulation</keyword>
<evidence type="ECO:0000256" key="3">
    <source>
        <dbReference type="ARBA" id="ARBA00023163"/>
    </source>
</evidence>
<feature type="domain" description="HTH marR-type" evidence="4">
    <location>
        <begin position="15"/>
        <end position="147"/>
    </location>
</feature>
<accession>A0ABQ2PB98</accession>
<evidence type="ECO:0000313" key="5">
    <source>
        <dbReference type="EMBL" id="GGP22653.1"/>
    </source>
</evidence>
<evidence type="ECO:0000256" key="2">
    <source>
        <dbReference type="ARBA" id="ARBA00023125"/>
    </source>
</evidence>
<dbReference type="PANTHER" id="PTHR39515:SF2">
    <property type="entry name" value="HTH-TYPE TRANSCRIPTIONAL REGULATOR RV0880"/>
    <property type="match status" value="1"/>
</dbReference>
<sequence length="151" mass="16423">MSMDSYSSDAAPAQAAALASNTRSLMGKLRRQLREHSNHATLTQSQISVVLLLEKSGATVSELARAEHMRAQSMSPIVASLIKAGFVAGTPDEVDGRKTVLALTEAGRGWLETGRSARQDWLSHRIEERLTAAERAKFAHALDLLTRLVED</sequence>
<dbReference type="SUPFAM" id="SSF46785">
    <property type="entry name" value="Winged helix' DNA-binding domain"/>
    <property type="match status" value="1"/>
</dbReference>
<dbReference type="SMART" id="SM00347">
    <property type="entry name" value="HTH_MARR"/>
    <property type="match status" value="1"/>
</dbReference>